<accession>A0A8S3PTW9</accession>
<reference evidence="1" key="1">
    <citation type="submission" date="2021-03" db="EMBL/GenBank/DDBJ databases">
        <authorList>
            <person name="Bekaert M."/>
        </authorList>
    </citation>
    <scope>NUCLEOTIDE SEQUENCE</scope>
</reference>
<dbReference type="EMBL" id="CAJPWZ010000169">
    <property type="protein sequence ID" value="CAG2187455.1"/>
    <property type="molecule type" value="Genomic_DNA"/>
</dbReference>
<comment type="caution">
    <text evidence="1">The sequence shown here is derived from an EMBL/GenBank/DDBJ whole genome shotgun (WGS) entry which is preliminary data.</text>
</comment>
<dbReference type="OrthoDB" id="6160647at2759"/>
<name>A0A8S3PTW9_MYTED</name>
<evidence type="ECO:0000313" key="1">
    <source>
        <dbReference type="EMBL" id="CAG2187455.1"/>
    </source>
</evidence>
<dbReference type="AlphaFoldDB" id="A0A8S3PTW9"/>
<evidence type="ECO:0000313" key="2">
    <source>
        <dbReference type="Proteomes" id="UP000683360"/>
    </source>
</evidence>
<organism evidence="1 2">
    <name type="scientific">Mytilus edulis</name>
    <name type="common">Blue mussel</name>
    <dbReference type="NCBI Taxonomy" id="6550"/>
    <lineage>
        <taxon>Eukaryota</taxon>
        <taxon>Metazoa</taxon>
        <taxon>Spiralia</taxon>
        <taxon>Lophotrochozoa</taxon>
        <taxon>Mollusca</taxon>
        <taxon>Bivalvia</taxon>
        <taxon>Autobranchia</taxon>
        <taxon>Pteriomorphia</taxon>
        <taxon>Mytilida</taxon>
        <taxon>Mytiloidea</taxon>
        <taxon>Mytilidae</taxon>
        <taxon>Mytilinae</taxon>
        <taxon>Mytilus</taxon>
    </lineage>
</organism>
<gene>
    <name evidence="1" type="ORF">MEDL_2893</name>
</gene>
<proteinExistence type="predicted"/>
<keyword evidence="2" id="KW-1185">Reference proteome</keyword>
<sequence>MEDIKIIKTEPQINLLEHSFQNVKKFAEILYKCKLCTSLPSILTSEESFLTHIEIRTKEDLWAHQKLMHSDFGSEDESSDDENGKFEIAWQITTDYADLNSVDQLKRKKGKKGKT</sequence>
<dbReference type="Proteomes" id="UP000683360">
    <property type="component" value="Unassembled WGS sequence"/>
</dbReference>
<protein>
    <submittedName>
        <fullName evidence="1">Uncharacterized protein</fullName>
    </submittedName>
</protein>